<evidence type="ECO:0000259" key="1">
    <source>
        <dbReference type="Pfam" id="PF14302"/>
    </source>
</evidence>
<protein>
    <submittedName>
        <fullName evidence="2">DUF4377 domain-containing protein</fullName>
    </submittedName>
</protein>
<sequence length="120" mass="13371">MTSQCPRIIPLLILVAAGCASPVQQHETELSVHEIYVAPQKVPCTGVGPILCLQTRETPDQPWQLFYGEIQGFDFRPGTEYRLRVIEEPVSNPPADSSAIRTTLDQVLEERKVSSPSKRL</sequence>
<dbReference type="EMBL" id="QOKZ01000005">
    <property type="protein sequence ID" value="RMC34356.1"/>
    <property type="molecule type" value="Genomic_DNA"/>
</dbReference>
<name>A0A3M0M9A6_9RHOB</name>
<dbReference type="Proteomes" id="UP000273516">
    <property type="component" value="Unassembled WGS sequence"/>
</dbReference>
<evidence type="ECO:0000313" key="3">
    <source>
        <dbReference type="Proteomes" id="UP000273516"/>
    </source>
</evidence>
<feature type="domain" description="DUF4377" evidence="1">
    <location>
        <begin position="36"/>
        <end position="109"/>
    </location>
</feature>
<gene>
    <name evidence="2" type="ORF">C9E81_14495</name>
</gene>
<dbReference type="Pfam" id="PF14302">
    <property type="entry name" value="DUF4377"/>
    <property type="match status" value="1"/>
</dbReference>
<evidence type="ECO:0000313" key="2">
    <source>
        <dbReference type="EMBL" id="RMC34356.1"/>
    </source>
</evidence>
<reference evidence="2 3" key="1">
    <citation type="submission" date="2018-07" db="EMBL/GenBank/DDBJ databases">
        <authorList>
            <person name="Zhang Y."/>
            <person name="Wang L."/>
            <person name="Ma S."/>
        </authorList>
    </citation>
    <scope>NUCLEOTIDE SEQUENCE [LARGE SCALE GENOMIC DNA]</scope>
    <source>
        <strain evidence="2 3">4-2</strain>
    </source>
</reference>
<proteinExistence type="predicted"/>
<dbReference type="RefSeq" id="WP_122113066.1">
    <property type="nucleotide sequence ID" value="NZ_QOKZ01000005.1"/>
</dbReference>
<dbReference type="AlphaFoldDB" id="A0A3M0M9A6"/>
<organism evidence="2 3">
    <name type="scientific">Paracoccus alkanivorans</name>
    <dbReference type="NCBI Taxonomy" id="2116655"/>
    <lineage>
        <taxon>Bacteria</taxon>
        <taxon>Pseudomonadati</taxon>
        <taxon>Pseudomonadota</taxon>
        <taxon>Alphaproteobacteria</taxon>
        <taxon>Rhodobacterales</taxon>
        <taxon>Paracoccaceae</taxon>
        <taxon>Paracoccus</taxon>
    </lineage>
</organism>
<dbReference type="InterPro" id="IPR025485">
    <property type="entry name" value="DUF4377"/>
</dbReference>
<dbReference type="OrthoDB" id="7871744at2"/>
<comment type="caution">
    <text evidence="2">The sequence shown here is derived from an EMBL/GenBank/DDBJ whole genome shotgun (WGS) entry which is preliminary data.</text>
</comment>
<accession>A0A3M0M9A6</accession>
<keyword evidence="3" id="KW-1185">Reference proteome</keyword>
<dbReference type="PROSITE" id="PS51257">
    <property type="entry name" value="PROKAR_LIPOPROTEIN"/>
    <property type="match status" value="1"/>
</dbReference>